<dbReference type="EMBL" id="ML181424">
    <property type="protein sequence ID" value="THU75869.1"/>
    <property type="molecule type" value="Genomic_DNA"/>
</dbReference>
<dbReference type="Proteomes" id="UP000297245">
    <property type="component" value="Unassembled WGS sequence"/>
</dbReference>
<feature type="transmembrane region" description="Helical" evidence="1">
    <location>
        <begin position="157"/>
        <end position="180"/>
    </location>
</feature>
<dbReference type="Pfam" id="PF20152">
    <property type="entry name" value="DUF6534"/>
    <property type="match status" value="1"/>
</dbReference>
<dbReference type="OrthoDB" id="2535105at2759"/>
<sequence>MPLDSSLGALEIGTLLSGILFGLLGGQIYTYHKTCWKGDVIWLRGLVVIVCLLEMAVTALSFFTLYDMTVTNFGNLNALAGAPNSLIITQLLQHLIMTLVQGFFIYRIYKLPNTLFVTILASVLLLLRLVAAIAVQVLASVSLGKGESSIVDYVHKYFWITVAKDMIGVASDTLIAAVLLMRLFRERSDALNQTLPVVDKLILYTVETGFTTGCFSILISVVLLAMKHNYIWIGIWLLSSKIFSNTLLANLNSRASLRNQMMHSSGLETLSRFQVDINHNGYTETVPLGTCITTNEVQMNADRIQRESTVEEATSESTLHETLKTSMESIPPRSIPSPFSKVTDQFEVPVVR</sequence>
<proteinExistence type="predicted"/>
<accession>A0A4S8KK77</accession>
<dbReference type="AlphaFoldDB" id="A0A4S8KK77"/>
<gene>
    <name evidence="3" type="ORF">K435DRAFT_787462</name>
</gene>
<dbReference type="PANTHER" id="PTHR40465:SF1">
    <property type="entry name" value="DUF6534 DOMAIN-CONTAINING PROTEIN"/>
    <property type="match status" value="1"/>
</dbReference>
<keyword evidence="1" id="KW-0812">Transmembrane</keyword>
<name>A0A4S8KK77_DENBC</name>
<evidence type="ECO:0000313" key="3">
    <source>
        <dbReference type="EMBL" id="THU75869.1"/>
    </source>
</evidence>
<keyword evidence="1" id="KW-0472">Membrane</keyword>
<feature type="transmembrane region" description="Helical" evidence="1">
    <location>
        <begin position="41"/>
        <end position="66"/>
    </location>
</feature>
<feature type="transmembrane region" description="Helical" evidence="1">
    <location>
        <begin position="230"/>
        <end position="251"/>
    </location>
</feature>
<dbReference type="PANTHER" id="PTHR40465">
    <property type="entry name" value="CHROMOSOME 1, WHOLE GENOME SHOTGUN SEQUENCE"/>
    <property type="match status" value="1"/>
</dbReference>
<organism evidence="3 4">
    <name type="scientific">Dendrothele bispora (strain CBS 962.96)</name>
    <dbReference type="NCBI Taxonomy" id="1314807"/>
    <lineage>
        <taxon>Eukaryota</taxon>
        <taxon>Fungi</taxon>
        <taxon>Dikarya</taxon>
        <taxon>Basidiomycota</taxon>
        <taxon>Agaricomycotina</taxon>
        <taxon>Agaricomycetes</taxon>
        <taxon>Agaricomycetidae</taxon>
        <taxon>Agaricales</taxon>
        <taxon>Agaricales incertae sedis</taxon>
        <taxon>Dendrothele</taxon>
    </lineage>
</organism>
<feature type="transmembrane region" description="Helical" evidence="1">
    <location>
        <begin position="201"/>
        <end position="224"/>
    </location>
</feature>
<keyword evidence="1" id="KW-1133">Transmembrane helix</keyword>
<evidence type="ECO:0000259" key="2">
    <source>
        <dbReference type="Pfam" id="PF20152"/>
    </source>
</evidence>
<keyword evidence="4" id="KW-1185">Reference proteome</keyword>
<protein>
    <recommendedName>
        <fullName evidence="2">DUF6534 domain-containing protein</fullName>
    </recommendedName>
</protein>
<feature type="transmembrane region" description="Helical" evidence="1">
    <location>
        <begin position="12"/>
        <end position="29"/>
    </location>
</feature>
<evidence type="ECO:0000313" key="4">
    <source>
        <dbReference type="Proteomes" id="UP000297245"/>
    </source>
</evidence>
<feature type="domain" description="DUF6534" evidence="2">
    <location>
        <begin position="169"/>
        <end position="256"/>
    </location>
</feature>
<evidence type="ECO:0000256" key="1">
    <source>
        <dbReference type="SAM" id="Phobius"/>
    </source>
</evidence>
<feature type="transmembrane region" description="Helical" evidence="1">
    <location>
        <begin position="115"/>
        <end position="137"/>
    </location>
</feature>
<dbReference type="InterPro" id="IPR045339">
    <property type="entry name" value="DUF6534"/>
</dbReference>
<feature type="transmembrane region" description="Helical" evidence="1">
    <location>
        <begin position="86"/>
        <end position="108"/>
    </location>
</feature>
<reference evidence="3 4" key="1">
    <citation type="journal article" date="2019" name="Nat. Ecol. Evol.">
        <title>Megaphylogeny resolves global patterns of mushroom evolution.</title>
        <authorList>
            <person name="Varga T."/>
            <person name="Krizsan K."/>
            <person name="Foldi C."/>
            <person name="Dima B."/>
            <person name="Sanchez-Garcia M."/>
            <person name="Sanchez-Ramirez S."/>
            <person name="Szollosi G.J."/>
            <person name="Szarkandi J.G."/>
            <person name="Papp V."/>
            <person name="Albert L."/>
            <person name="Andreopoulos W."/>
            <person name="Angelini C."/>
            <person name="Antonin V."/>
            <person name="Barry K.W."/>
            <person name="Bougher N.L."/>
            <person name="Buchanan P."/>
            <person name="Buyck B."/>
            <person name="Bense V."/>
            <person name="Catcheside P."/>
            <person name="Chovatia M."/>
            <person name="Cooper J."/>
            <person name="Damon W."/>
            <person name="Desjardin D."/>
            <person name="Finy P."/>
            <person name="Geml J."/>
            <person name="Haridas S."/>
            <person name="Hughes K."/>
            <person name="Justo A."/>
            <person name="Karasinski D."/>
            <person name="Kautmanova I."/>
            <person name="Kiss B."/>
            <person name="Kocsube S."/>
            <person name="Kotiranta H."/>
            <person name="LaButti K.M."/>
            <person name="Lechner B.E."/>
            <person name="Liimatainen K."/>
            <person name="Lipzen A."/>
            <person name="Lukacs Z."/>
            <person name="Mihaltcheva S."/>
            <person name="Morgado L.N."/>
            <person name="Niskanen T."/>
            <person name="Noordeloos M.E."/>
            <person name="Ohm R.A."/>
            <person name="Ortiz-Santana B."/>
            <person name="Ovrebo C."/>
            <person name="Racz N."/>
            <person name="Riley R."/>
            <person name="Savchenko A."/>
            <person name="Shiryaev A."/>
            <person name="Soop K."/>
            <person name="Spirin V."/>
            <person name="Szebenyi C."/>
            <person name="Tomsovsky M."/>
            <person name="Tulloss R.E."/>
            <person name="Uehling J."/>
            <person name="Grigoriev I.V."/>
            <person name="Vagvolgyi C."/>
            <person name="Papp T."/>
            <person name="Martin F.M."/>
            <person name="Miettinen O."/>
            <person name="Hibbett D.S."/>
            <person name="Nagy L.G."/>
        </authorList>
    </citation>
    <scope>NUCLEOTIDE SEQUENCE [LARGE SCALE GENOMIC DNA]</scope>
    <source>
        <strain evidence="3 4">CBS 962.96</strain>
    </source>
</reference>